<evidence type="ECO:0000313" key="2">
    <source>
        <dbReference type="EMBL" id="SDQ72202.1"/>
    </source>
</evidence>
<feature type="region of interest" description="Disordered" evidence="1">
    <location>
        <begin position="1"/>
        <end position="29"/>
    </location>
</feature>
<dbReference type="OrthoDB" id="9870727at2"/>
<accession>A0A1H1D6Y0</accession>
<keyword evidence="3" id="KW-1185">Reference proteome</keyword>
<protein>
    <submittedName>
        <fullName evidence="2">Uncharacterized protein</fullName>
    </submittedName>
</protein>
<dbReference type="KEGG" id="acry:AC20117_05955"/>
<evidence type="ECO:0000256" key="1">
    <source>
        <dbReference type="SAM" id="MobiDB-lite"/>
    </source>
</evidence>
<organism evidence="2 3">
    <name type="scientific">Crystallibacter crystallopoietes</name>
    <dbReference type="NCBI Taxonomy" id="37928"/>
    <lineage>
        <taxon>Bacteria</taxon>
        <taxon>Bacillati</taxon>
        <taxon>Actinomycetota</taxon>
        <taxon>Actinomycetes</taxon>
        <taxon>Micrococcales</taxon>
        <taxon>Micrococcaceae</taxon>
        <taxon>Crystallibacter</taxon>
    </lineage>
</organism>
<feature type="compositionally biased region" description="Polar residues" evidence="1">
    <location>
        <begin position="1"/>
        <end position="15"/>
    </location>
</feature>
<dbReference type="AlphaFoldDB" id="A0A1H1D6Y0"/>
<dbReference type="EMBL" id="FNKH01000002">
    <property type="protein sequence ID" value="SDQ72202.1"/>
    <property type="molecule type" value="Genomic_DNA"/>
</dbReference>
<dbReference type="Proteomes" id="UP000181917">
    <property type="component" value="Unassembled WGS sequence"/>
</dbReference>
<gene>
    <name evidence="2" type="ORF">SAMN04489742_2290</name>
</gene>
<evidence type="ECO:0000313" key="3">
    <source>
        <dbReference type="Proteomes" id="UP000181917"/>
    </source>
</evidence>
<sequence length="59" mass="6293">MNTPSPETKTGQSATAHIYDAGGSDPDFYIPPTRVRHGQGGLLNTLRSLPSRLARATRG</sequence>
<name>A0A1H1D6Y0_9MICC</name>
<dbReference type="RefSeq" id="WP_074700513.1">
    <property type="nucleotide sequence ID" value="NZ_CP018863.1"/>
</dbReference>
<proteinExistence type="predicted"/>
<reference evidence="2 3" key="1">
    <citation type="submission" date="2016-10" db="EMBL/GenBank/DDBJ databases">
        <authorList>
            <person name="de Groot N.N."/>
        </authorList>
    </citation>
    <scope>NUCLEOTIDE SEQUENCE [LARGE SCALE GENOMIC DNA]</scope>
    <source>
        <strain evidence="2 3">DSM 20117</strain>
    </source>
</reference>